<evidence type="ECO:0000313" key="1">
    <source>
        <dbReference type="EMBL" id="KAE8308687.1"/>
    </source>
</evidence>
<reference evidence="2" key="1">
    <citation type="submission" date="2019-04" db="EMBL/GenBank/DDBJ databases">
        <title>Friends and foes A comparative genomics studyof 23 Aspergillus species from section Flavi.</title>
        <authorList>
            <consortium name="DOE Joint Genome Institute"/>
            <person name="Kjaerbolling I."/>
            <person name="Vesth T."/>
            <person name="Frisvad J.C."/>
            <person name="Nybo J.L."/>
            <person name="Theobald S."/>
            <person name="Kildgaard S."/>
            <person name="Isbrandt T."/>
            <person name="Kuo A."/>
            <person name="Sato A."/>
            <person name="Lyhne E.K."/>
            <person name="Kogle M.E."/>
            <person name="Wiebenga A."/>
            <person name="Kun R.S."/>
            <person name="Lubbers R.J."/>
            <person name="Makela M.R."/>
            <person name="Barry K."/>
            <person name="Chovatia M."/>
            <person name="Clum A."/>
            <person name="Daum C."/>
            <person name="Haridas S."/>
            <person name="He G."/>
            <person name="LaButti K."/>
            <person name="Lipzen A."/>
            <person name="Mondo S."/>
            <person name="Riley R."/>
            <person name="Salamov A."/>
            <person name="Simmons B.A."/>
            <person name="Magnuson J.K."/>
            <person name="Henrissat B."/>
            <person name="Mortensen U.H."/>
            <person name="Larsen T.O."/>
            <person name="Devries R.P."/>
            <person name="Grigoriev I.V."/>
            <person name="Machida M."/>
            <person name="Baker S.E."/>
            <person name="Andersen M.R."/>
        </authorList>
    </citation>
    <scope>NUCLEOTIDE SEQUENCE [LARGE SCALE GENOMIC DNA]</scope>
    <source>
        <strain evidence="2">CBS 130015</strain>
    </source>
</reference>
<dbReference type="Proteomes" id="UP000325433">
    <property type="component" value="Unassembled WGS sequence"/>
</dbReference>
<dbReference type="AlphaFoldDB" id="A0A5N6VJG5"/>
<proteinExistence type="predicted"/>
<dbReference type="EMBL" id="ML738380">
    <property type="protein sequence ID" value="KAE8308687.1"/>
    <property type="molecule type" value="Genomic_DNA"/>
</dbReference>
<keyword evidence="2" id="KW-1185">Reference proteome</keyword>
<evidence type="ECO:0000313" key="2">
    <source>
        <dbReference type="Proteomes" id="UP000325433"/>
    </source>
</evidence>
<protein>
    <submittedName>
        <fullName evidence="1">Uncharacterized protein</fullName>
    </submittedName>
</protein>
<gene>
    <name evidence="1" type="ORF">BDV41DRAFT_551104</name>
</gene>
<name>A0A5N6VJG5_9EURO</name>
<sequence length="90" mass="10383">MTMTGAIDNGFHALRVVFLAYGYVRRWGRIVLPFRCHAGSCDGFILQVYSVNPVVTYFCFAMGYTVDILVVGYRCDHAFYYLIIRQEIIQ</sequence>
<accession>A0A5N6VJG5</accession>
<organism evidence="1 2">
    <name type="scientific">Aspergillus transmontanensis</name>
    <dbReference type="NCBI Taxonomy" id="1034304"/>
    <lineage>
        <taxon>Eukaryota</taxon>
        <taxon>Fungi</taxon>
        <taxon>Dikarya</taxon>
        <taxon>Ascomycota</taxon>
        <taxon>Pezizomycotina</taxon>
        <taxon>Eurotiomycetes</taxon>
        <taxon>Eurotiomycetidae</taxon>
        <taxon>Eurotiales</taxon>
        <taxon>Aspergillaceae</taxon>
        <taxon>Aspergillus</taxon>
        <taxon>Aspergillus subgen. Circumdati</taxon>
    </lineage>
</organism>